<evidence type="ECO:0000313" key="2">
    <source>
        <dbReference type="Proteomes" id="UP001364617"/>
    </source>
</evidence>
<dbReference type="AlphaFoldDB" id="A0AAN9D6C2"/>
<dbReference type="Proteomes" id="UP001364617">
    <property type="component" value="Unassembled WGS sequence"/>
</dbReference>
<evidence type="ECO:0000313" key="1">
    <source>
        <dbReference type="EMBL" id="KAK7160695.1"/>
    </source>
</evidence>
<reference evidence="1 2" key="1">
    <citation type="submission" date="2024-02" db="EMBL/GenBank/DDBJ databases">
        <title>Chromosome-level genome assembly of the Eurasian Minnow (Phoxinus phoxinus).</title>
        <authorList>
            <person name="Oriowo T.O."/>
            <person name="Martin S."/>
            <person name="Stange M."/>
            <person name="Chrysostomakis Y."/>
            <person name="Brown T."/>
            <person name="Winkler S."/>
            <person name="Kukowka S."/>
            <person name="Myers E.W."/>
            <person name="Bohne A."/>
        </authorList>
    </citation>
    <scope>NUCLEOTIDE SEQUENCE [LARGE SCALE GENOMIC DNA]</scope>
    <source>
        <strain evidence="1">ZFMK-TIS-60720</strain>
        <tissue evidence="1">Whole Organism</tissue>
    </source>
</reference>
<dbReference type="EMBL" id="JAYKXH010000008">
    <property type="protein sequence ID" value="KAK7160695.1"/>
    <property type="molecule type" value="Genomic_DNA"/>
</dbReference>
<name>A0AAN9D6C2_9TELE</name>
<comment type="caution">
    <text evidence="1">The sequence shown here is derived from an EMBL/GenBank/DDBJ whole genome shotgun (WGS) entry which is preliminary data.</text>
</comment>
<sequence>MLIIVHHGGKKKYVKLEEVCFSVQSSKSF</sequence>
<accession>A0AAN9D6C2</accession>
<keyword evidence="2" id="KW-1185">Reference proteome</keyword>
<proteinExistence type="predicted"/>
<gene>
    <name evidence="1" type="ORF">R3I93_008379</name>
</gene>
<organism evidence="1 2">
    <name type="scientific">Phoxinus phoxinus</name>
    <name type="common">Eurasian minnow</name>
    <dbReference type="NCBI Taxonomy" id="58324"/>
    <lineage>
        <taxon>Eukaryota</taxon>
        <taxon>Metazoa</taxon>
        <taxon>Chordata</taxon>
        <taxon>Craniata</taxon>
        <taxon>Vertebrata</taxon>
        <taxon>Euteleostomi</taxon>
        <taxon>Actinopterygii</taxon>
        <taxon>Neopterygii</taxon>
        <taxon>Teleostei</taxon>
        <taxon>Ostariophysi</taxon>
        <taxon>Cypriniformes</taxon>
        <taxon>Leuciscidae</taxon>
        <taxon>Phoxininae</taxon>
        <taxon>Phoxinus</taxon>
    </lineage>
</organism>
<protein>
    <submittedName>
        <fullName evidence="1">Uncharacterized protein</fullName>
    </submittedName>
</protein>